<dbReference type="RefSeq" id="WP_055632177.1">
    <property type="nucleotide sequence ID" value="NZ_JBIRRP010000029.1"/>
</dbReference>
<evidence type="ECO:0000256" key="1">
    <source>
        <dbReference type="ARBA" id="ARBA00023125"/>
    </source>
</evidence>
<dbReference type="InterPro" id="IPR001647">
    <property type="entry name" value="HTH_TetR"/>
</dbReference>
<evidence type="ECO:0000256" key="3">
    <source>
        <dbReference type="SAM" id="MobiDB-lite"/>
    </source>
</evidence>
<dbReference type="PRINTS" id="PR00455">
    <property type="entry name" value="HTHTETR"/>
</dbReference>
<organism evidence="5 6">
    <name type="scientific">Streptomyces griseoruber</name>
    <dbReference type="NCBI Taxonomy" id="1943"/>
    <lineage>
        <taxon>Bacteria</taxon>
        <taxon>Bacillati</taxon>
        <taxon>Actinomycetota</taxon>
        <taxon>Actinomycetes</taxon>
        <taxon>Kitasatosporales</taxon>
        <taxon>Streptomycetaceae</taxon>
        <taxon>Streptomyces</taxon>
    </lineage>
</organism>
<dbReference type="InterPro" id="IPR036271">
    <property type="entry name" value="Tet_transcr_reg_TetR-rel_C_sf"/>
</dbReference>
<keyword evidence="1 2" id="KW-0238">DNA-binding</keyword>
<dbReference type="Gene3D" id="1.10.10.60">
    <property type="entry name" value="Homeodomain-like"/>
    <property type="match status" value="1"/>
</dbReference>
<dbReference type="OrthoDB" id="3210235at2"/>
<evidence type="ECO:0000313" key="6">
    <source>
        <dbReference type="Proteomes" id="UP000052982"/>
    </source>
</evidence>
<keyword evidence="6" id="KW-1185">Reference proteome</keyword>
<evidence type="ECO:0000259" key="4">
    <source>
        <dbReference type="PROSITE" id="PS50977"/>
    </source>
</evidence>
<dbReference type="Pfam" id="PF17920">
    <property type="entry name" value="TetR_C_16"/>
    <property type="match status" value="1"/>
</dbReference>
<evidence type="ECO:0000313" key="5">
    <source>
        <dbReference type="EMBL" id="KUN78815.1"/>
    </source>
</evidence>
<evidence type="ECO:0000256" key="2">
    <source>
        <dbReference type="PROSITE-ProRule" id="PRU00335"/>
    </source>
</evidence>
<dbReference type="EMBL" id="LMWW01000052">
    <property type="protein sequence ID" value="KUN78815.1"/>
    <property type="molecule type" value="Genomic_DNA"/>
</dbReference>
<dbReference type="InterPro" id="IPR009057">
    <property type="entry name" value="Homeodomain-like_sf"/>
</dbReference>
<dbReference type="PANTHER" id="PTHR30055">
    <property type="entry name" value="HTH-TYPE TRANSCRIPTIONAL REGULATOR RUTR"/>
    <property type="match status" value="1"/>
</dbReference>
<dbReference type="SUPFAM" id="SSF48498">
    <property type="entry name" value="Tetracyclin repressor-like, C-terminal domain"/>
    <property type="match status" value="1"/>
</dbReference>
<dbReference type="InterPro" id="IPR050109">
    <property type="entry name" value="HTH-type_TetR-like_transc_reg"/>
</dbReference>
<dbReference type="PANTHER" id="PTHR30055:SF235">
    <property type="entry name" value="TRANSCRIPTIONAL REGULATORY PROTEIN"/>
    <property type="match status" value="1"/>
</dbReference>
<gene>
    <name evidence="5" type="ORF">AQJ64_30410</name>
</gene>
<feature type="DNA-binding region" description="H-T-H motif" evidence="2">
    <location>
        <begin position="61"/>
        <end position="80"/>
    </location>
</feature>
<dbReference type="SUPFAM" id="SSF46689">
    <property type="entry name" value="Homeodomain-like"/>
    <property type="match status" value="1"/>
</dbReference>
<dbReference type="GO" id="GO:0003700">
    <property type="term" value="F:DNA-binding transcription factor activity"/>
    <property type="evidence" value="ECO:0007669"/>
    <property type="project" value="TreeGrafter"/>
</dbReference>
<dbReference type="AlphaFoldDB" id="A0A101SRC6"/>
<dbReference type="PROSITE" id="PS50977">
    <property type="entry name" value="HTH_TETR_2"/>
    <property type="match status" value="1"/>
</dbReference>
<reference evidence="5 6" key="1">
    <citation type="submission" date="2015-10" db="EMBL/GenBank/DDBJ databases">
        <title>Draft genome sequence of Streptomyces griseoruber DSM 40281, type strain for the species Streptomyces griseoruber.</title>
        <authorList>
            <person name="Ruckert C."/>
            <person name="Winkler A."/>
            <person name="Kalinowski J."/>
            <person name="Kampfer P."/>
            <person name="Glaeser S."/>
        </authorList>
    </citation>
    <scope>NUCLEOTIDE SEQUENCE [LARGE SCALE GENOMIC DNA]</scope>
    <source>
        <strain evidence="5 6">DSM 40281</strain>
    </source>
</reference>
<accession>A0A101SRC6</accession>
<dbReference type="GO" id="GO:0000976">
    <property type="term" value="F:transcription cis-regulatory region binding"/>
    <property type="evidence" value="ECO:0007669"/>
    <property type="project" value="TreeGrafter"/>
</dbReference>
<feature type="region of interest" description="Disordered" evidence="3">
    <location>
        <begin position="1"/>
        <end position="41"/>
    </location>
</feature>
<feature type="domain" description="HTH tetR-type" evidence="4">
    <location>
        <begin position="38"/>
        <end position="98"/>
    </location>
</feature>
<dbReference type="InterPro" id="IPR041678">
    <property type="entry name" value="TetR_C_16"/>
</dbReference>
<sequence length="221" mass="23618">MSESDGTSRRRGRPPRTAAAGTGESARRRGRPPRTEAADTRDRILAAAREEFSERGYEKTSVRGIAKAAGVDSALVHHYFGTKEQIFEAAIEVAFAPAFEAPTAIAEGPLDGVGERMARFVLGVWENPATRAPLLAIVRSAVSNDTAAAVFRRLVVSQVLRRVAAQVDLPDAELRAELAAAQLVGCAMLRYVIKVEPLASADVELIIARVAPVVQGHLTAP</sequence>
<dbReference type="Proteomes" id="UP000052982">
    <property type="component" value="Unassembled WGS sequence"/>
</dbReference>
<dbReference type="STRING" id="1943.AQJ64_30410"/>
<protein>
    <submittedName>
        <fullName evidence="5">TetR family transcriptional regulator</fullName>
    </submittedName>
</protein>
<dbReference type="Pfam" id="PF00440">
    <property type="entry name" value="TetR_N"/>
    <property type="match status" value="1"/>
</dbReference>
<comment type="caution">
    <text evidence="5">The sequence shown here is derived from an EMBL/GenBank/DDBJ whole genome shotgun (WGS) entry which is preliminary data.</text>
</comment>
<dbReference type="Gene3D" id="1.10.357.10">
    <property type="entry name" value="Tetracycline Repressor, domain 2"/>
    <property type="match status" value="1"/>
</dbReference>
<proteinExistence type="predicted"/>
<name>A0A101SRC6_9ACTN</name>